<sequence length="168" mass="18610">MSDLRERLLARERPSVTYPLRVASVSETSEAEAELAAAKRSLRIWEAQDTPDRAKLAKAKKTVERAQAARDACYAEIVLRALPVRDFEKLQDAYPEPEDGEDTAARREADEAYLRAVFHASVDSDLTEVEWDQVIAENLSTGERNELFQLALGINGRTRAPGGGVPKG</sequence>
<gene>
    <name evidence="2" type="ORF">CDO52_12980</name>
</gene>
<evidence type="ECO:0000256" key="1">
    <source>
        <dbReference type="SAM" id="Coils"/>
    </source>
</evidence>
<evidence type="ECO:0000313" key="2">
    <source>
        <dbReference type="EMBL" id="ASU83583.1"/>
    </source>
</evidence>
<organism evidence="2 3">
    <name type="scientific">Nocardiopsis gilva YIM 90087</name>
    <dbReference type="NCBI Taxonomy" id="1235441"/>
    <lineage>
        <taxon>Bacteria</taxon>
        <taxon>Bacillati</taxon>
        <taxon>Actinomycetota</taxon>
        <taxon>Actinomycetes</taxon>
        <taxon>Streptosporangiales</taxon>
        <taxon>Nocardiopsidaceae</taxon>
        <taxon>Nocardiopsis</taxon>
    </lineage>
</organism>
<keyword evidence="3" id="KW-1185">Reference proteome</keyword>
<dbReference type="RefSeq" id="WP_017616809.1">
    <property type="nucleotide sequence ID" value="NZ_ANBG01000025.1"/>
</dbReference>
<dbReference type="KEGG" id="ngv:CDO52_12980"/>
<dbReference type="Proteomes" id="UP000215005">
    <property type="component" value="Chromosome"/>
</dbReference>
<dbReference type="EMBL" id="CP022753">
    <property type="protein sequence ID" value="ASU83583.1"/>
    <property type="molecule type" value="Genomic_DNA"/>
</dbReference>
<keyword evidence="1" id="KW-0175">Coiled coil</keyword>
<dbReference type="OrthoDB" id="3539612at2"/>
<evidence type="ECO:0000313" key="3">
    <source>
        <dbReference type="Proteomes" id="UP000215005"/>
    </source>
</evidence>
<proteinExistence type="predicted"/>
<reference evidence="2 3" key="1">
    <citation type="submission" date="2017-08" db="EMBL/GenBank/DDBJ databases">
        <title>The complete genome sequence of Nocardiopsis gilva YIM 90087.</title>
        <authorList>
            <person name="Yin M."/>
            <person name="Tang S."/>
        </authorList>
    </citation>
    <scope>NUCLEOTIDE SEQUENCE [LARGE SCALE GENOMIC DNA]</scope>
    <source>
        <strain evidence="2 3">YIM 90087</strain>
    </source>
</reference>
<protein>
    <submittedName>
        <fullName evidence="2">Uncharacterized protein</fullName>
    </submittedName>
</protein>
<name>A0A223S5Z2_9ACTN</name>
<dbReference type="AlphaFoldDB" id="A0A223S5Z2"/>
<accession>A0A223S5Z2</accession>
<feature type="coiled-coil region" evidence="1">
    <location>
        <begin position="28"/>
        <end position="76"/>
    </location>
</feature>